<keyword evidence="4" id="KW-0464">Manganese</keyword>
<evidence type="ECO:0000313" key="7">
    <source>
        <dbReference type="Proteomes" id="UP000799538"/>
    </source>
</evidence>
<dbReference type="GO" id="GO:0046872">
    <property type="term" value="F:metal ion binding"/>
    <property type="evidence" value="ECO:0007669"/>
    <property type="project" value="UniProtKB-KW"/>
</dbReference>
<accession>A0A6A6GFF8</accession>
<keyword evidence="4" id="KW-0479">Metal-binding</keyword>
<dbReference type="GO" id="GO:0004180">
    <property type="term" value="F:carboxypeptidase activity"/>
    <property type="evidence" value="ECO:0007669"/>
    <property type="project" value="UniProtKB-KW"/>
</dbReference>
<dbReference type="FunFam" id="3.30.70.360:FF:000001">
    <property type="entry name" value="N-acetyldiaminopimelate deacetylase"/>
    <property type="match status" value="1"/>
</dbReference>
<dbReference type="Pfam" id="PF01546">
    <property type="entry name" value="Peptidase_M20"/>
    <property type="match status" value="1"/>
</dbReference>
<feature type="domain" description="Peptidase M20 dimerisation" evidence="5">
    <location>
        <begin position="209"/>
        <end position="304"/>
    </location>
</feature>
<dbReference type="SUPFAM" id="SSF55031">
    <property type="entry name" value="Bacterial exopeptidase dimerisation domain"/>
    <property type="match status" value="1"/>
</dbReference>
<proteinExistence type="inferred from homology"/>
<feature type="binding site" evidence="4">
    <location>
        <position position="124"/>
    </location>
    <ligand>
        <name>Mn(2+)</name>
        <dbReference type="ChEBI" id="CHEBI:29035"/>
        <label>2</label>
    </ligand>
</feature>
<comment type="similarity">
    <text evidence="1">Belongs to the peptidase M20 family.</text>
</comment>
<keyword evidence="6" id="KW-0121">Carboxypeptidase</keyword>
<dbReference type="PIRSF" id="PIRSF005962">
    <property type="entry name" value="Pept_M20D_amidohydro"/>
    <property type="match status" value="1"/>
</dbReference>
<keyword evidence="3" id="KW-0378">Hydrolase</keyword>
<keyword evidence="6" id="KW-0645">Protease</keyword>
<dbReference type="AlphaFoldDB" id="A0A6A6GFF8"/>
<feature type="binding site" evidence="4">
    <location>
        <position position="126"/>
    </location>
    <ligand>
        <name>Mn(2+)</name>
        <dbReference type="ChEBI" id="CHEBI:29035"/>
        <label>2</label>
    </ligand>
</feature>
<dbReference type="EMBL" id="ML992505">
    <property type="protein sequence ID" value="KAF2224411.1"/>
    <property type="molecule type" value="Genomic_DNA"/>
</dbReference>
<dbReference type="Gene3D" id="3.30.70.360">
    <property type="match status" value="1"/>
</dbReference>
<dbReference type="Proteomes" id="UP000799538">
    <property type="component" value="Unassembled WGS sequence"/>
</dbReference>
<dbReference type="InterPro" id="IPR002933">
    <property type="entry name" value="Peptidase_M20"/>
</dbReference>
<dbReference type="InterPro" id="IPR017439">
    <property type="entry name" value="Amidohydrolase"/>
</dbReference>
<evidence type="ECO:0000259" key="5">
    <source>
        <dbReference type="Pfam" id="PF07687"/>
    </source>
</evidence>
<keyword evidence="7" id="KW-1185">Reference proteome</keyword>
<evidence type="ECO:0000256" key="1">
    <source>
        <dbReference type="ARBA" id="ARBA00006153"/>
    </source>
</evidence>
<organism evidence="6 7">
    <name type="scientific">Elsinoe ampelina</name>
    <dbReference type="NCBI Taxonomy" id="302913"/>
    <lineage>
        <taxon>Eukaryota</taxon>
        <taxon>Fungi</taxon>
        <taxon>Dikarya</taxon>
        <taxon>Ascomycota</taxon>
        <taxon>Pezizomycotina</taxon>
        <taxon>Dothideomycetes</taxon>
        <taxon>Dothideomycetidae</taxon>
        <taxon>Myriangiales</taxon>
        <taxon>Elsinoaceae</taxon>
        <taxon>Elsinoe</taxon>
    </lineage>
</organism>
<feature type="binding site" evidence="4">
    <location>
        <position position="187"/>
    </location>
    <ligand>
        <name>Mn(2+)</name>
        <dbReference type="ChEBI" id="CHEBI:29035"/>
        <label>2</label>
    </ligand>
</feature>
<dbReference type="NCBIfam" id="TIGR01891">
    <property type="entry name" value="amidohydrolases"/>
    <property type="match status" value="1"/>
</dbReference>
<comment type="similarity">
    <text evidence="2">Belongs to the peptidase M20A family.</text>
</comment>
<dbReference type="PANTHER" id="PTHR11014:SF63">
    <property type="entry name" value="METALLOPEPTIDASE, PUTATIVE (AFU_ORTHOLOGUE AFUA_6G09600)-RELATED"/>
    <property type="match status" value="1"/>
</dbReference>
<dbReference type="InterPro" id="IPR036264">
    <property type="entry name" value="Bact_exopeptidase_dim_dom"/>
</dbReference>
<dbReference type="PANTHER" id="PTHR11014">
    <property type="entry name" value="PEPTIDASE M20 FAMILY MEMBER"/>
    <property type="match status" value="1"/>
</dbReference>
<evidence type="ECO:0000256" key="3">
    <source>
        <dbReference type="ARBA" id="ARBA00022801"/>
    </source>
</evidence>
<dbReference type="Gene3D" id="3.40.630.10">
    <property type="entry name" value="Zn peptidases"/>
    <property type="match status" value="1"/>
</dbReference>
<protein>
    <submittedName>
        <fullName evidence="6">Metal-dependent amidase/aminoacylase/carboxypeptidase</fullName>
    </submittedName>
</protein>
<dbReference type="SUPFAM" id="SSF53187">
    <property type="entry name" value="Zn-dependent exopeptidases"/>
    <property type="match status" value="1"/>
</dbReference>
<reference evidence="7" key="1">
    <citation type="journal article" date="2020" name="Stud. Mycol.">
        <title>101 Dothideomycetes genomes: A test case for predicting lifestyles and emergence of pathogens.</title>
        <authorList>
            <person name="Haridas S."/>
            <person name="Albert R."/>
            <person name="Binder M."/>
            <person name="Bloem J."/>
            <person name="LaButti K."/>
            <person name="Salamov A."/>
            <person name="Andreopoulos B."/>
            <person name="Baker S."/>
            <person name="Barry K."/>
            <person name="Bills G."/>
            <person name="Bluhm B."/>
            <person name="Cannon C."/>
            <person name="Castanera R."/>
            <person name="Culley D."/>
            <person name="Daum C."/>
            <person name="Ezra D."/>
            <person name="Gonzalez J."/>
            <person name="Henrissat B."/>
            <person name="Kuo A."/>
            <person name="Liang C."/>
            <person name="Lipzen A."/>
            <person name="Lutzoni F."/>
            <person name="Magnuson J."/>
            <person name="Mondo S."/>
            <person name="Nolan M."/>
            <person name="Ohm R."/>
            <person name="Pangilinan J."/>
            <person name="Park H.-J."/>
            <person name="Ramirez L."/>
            <person name="Alfaro M."/>
            <person name="Sun H."/>
            <person name="Tritt A."/>
            <person name="Yoshinaga Y."/>
            <person name="Zwiers L.-H."/>
            <person name="Turgeon B."/>
            <person name="Goodwin S."/>
            <person name="Spatafora J."/>
            <person name="Crous P."/>
            <person name="Grigoriev I."/>
        </authorList>
    </citation>
    <scope>NUCLEOTIDE SEQUENCE [LARGE SCALE GENOMIC DNA]</scope>
    <source>
        <strain evidence="7">CECT 20119</strain>
    </source>
</reference>
<dbReference type="OrthoDB" id="6119954at2759"/>
<dbReference type="Pfam" id="PF07687">
    <property type="entry name" value="M20_dimer"/>
    <property type="match status" value="1"/>
</dbReference>
<evidence type="ECO:0000256" key="4">
    <source>
        <dbReference type="PIRSR" id="PIRSR005962-1"/>
    </source>
</evidence>
<evidence type="ECO:0000256" key="2">
    <source>
        <dbReference type="ARBA" id="ARBA00006247"/>
    </source>
</evidence>
<sequence length="430" mass="46183">MTTTIKDLITTHRPPLDPYIALYKHFHAHPELSLNESSTAATIITHLQSLSPSLQITPSLGGHGLTAVLRNGPGPTVLLRADIDALPVRELTSLPYASTITMRDASLPASHPDAQKLKPVMHACGHDMHMTSLLAAADFFLSTLPSWSGTLIFLFQPAEEKGSGARAMLASQLYTHVPVPDVVLGGHLMPFRAGSVGTRKGIVASSADSLDVTVHGRGGHASQPQQLVDPVVLASAVVLRLQTLVSRETDPRDHAVVTVASVQAGDAENVVADEALLRVDIRAMRAEVREHLVKGVERIVRAECVASGCVKEPEFRVTRTFPLLVNEEEATVRVGRAFGEYFGADHDGEAERLGGSEDFGELATAIGKPSVFWTYGGTPHDKWDAAVKANRVKEDIPINHSAKFAPDIMPTLQVAIDAYAVAALSWLKKS</sequence>
<feature type="binding site" evidence="4">
    <location>
        <position position="160"/>
    </location>
    <ligand>
        <name>Mn(2+)</name>
        <dbReference type="ChEBI" id="CHEBI:29035"/>
        <label>2</label>
    </ligand>
</feature>
<evidence type="ECO:0000313" key="6">
    <source>
        <dbReference type="EMBL" id="KAF2224411.1"/>
    </source>
</evidence>
<gene>
    <name evidence="6" type="ORF">BDZ85DRAFT_102084</name>
</gene>
<dbReference type="InterPro" id="IPR011650">
    <property type="entry name" value="Peptidase_M20_dimer"/>
</dbReference>
<comment type="cofactor">
    <cofactor evidence="4">
        <name>Mn(2+)</name>
        <dbReference type="ChEBI" id="CHEBI:29035"/>
    </cofactor>
    <text evidence="4">The Mn(2+) ion enhances activity.</text>
</comment>
<name>A0A6A6GFF8_9PEZI</name>